<proteinExistence type="predicted"/>
<dbReference type="InterPro" id="IPR056942">
    <property type="entry name" value="Phage_H_T_join"/>
</dbReference>
<dbReference type="Pfam" id="PF25138">
    <property type="entry name" value="Phage_H_T_join_3"/>
    <property type="match status" value="1"/>
</dbReference>
<sequence length="108" mass="12009">MERYASEPVAYRRGTAAIEIMATRASKAADEQQTGSESTVQGIRVDWLVRANQIKRTEGDIVPIDGDTLTDLAGVEYRVTKNPVDGKLARWMPQRVALRIHTIIVKGE</sequence>
<protein>
    <recommendedName>
        <fullName evidence="1">Phage head-tail joining protein domain-containing protein</fullName>
    </recommendedName>
</protein>
<gene>
    <name evidence="2" type="ORF">Q31a_17310</name>
</gene>
<dbReference type="EMBL" id="CP036298">
    <property type="protein sequence ID" value="QDV23433.1"/>
    <property type="molecule type" value="Genomic_DNA"/>
</dbReference>
<dbReference type="KEGG" id="ahel:Q31a_17310"/>
<reference evidence="2 3" key="1">
    <citation type="submission" date="2019-02" db="EMBL/GenBank/DDBJ databases">
        <title>Deep-cultivation of Planctomycetes and their phenomic and genomic characterization uncovers novel biology.</title>
        <authorList>
            <person name="Wiegand S."/>
            <person name="Jogler M."/>
            <person name="Boedeker C."/>
            <person name="Pinto D."/>
            <person name="Vollmers J."/>
            <person name="Rivas-Marin E."/>
            <person name="Kohn T."/>
            <person name="Peeters S.H."/>
            <person name="Heuer A."/>
            <person name="Rast P."/>
            <person name="Oberbeckmann S."/>
            <person name="Bunk B."/>
            <person name="Jeske O."/>
            <person name="Meyerdierks A."/>
            <person name="Storesund J.E."/>
            <person name="Kallscheuer N."/>
            <person name="Luecker S."/>
            <person name="Lage O.M."/>
            <person name="Pohl T."/>
            <person name="Merkel B.J."/>
            <person name="Hornburger P."/>
            <person name="Mueller R.-W."/>
            <person name="Bruemmer F."/>
            <person name="Labrenz M."/>
            <person name="Spormann A.M."/>
            <person name="Op den Camp H."/>
            <person name="Overmann J."/>
            <person name="Amann R."/>
            <person name="Jetten M.S.M."/>
            <person name="Mascher T."/>
            <person name="Medema M.H."/>
            <person name="Devos D.P."/>
            <person name="Kaster A.-K."/>
            <person name="Ovreas L."/>
            <person name="Rohde M."/>
            <person name="Galperin M.Y."/>
            <person name="Jogler C."/>
        </authorList>
    </citation>
    <scope>NUCLEOTIDE SEQUENCE [LARGE SCALE GENOMIC DNA]</scope>
    <source>
        <strain evidence="2 3">Q31a</strain>
    </source>
</reference>
<evidence type="ECO:0000313" key="2">
    <source>
        <dbReference type="EMBL" id="QDV23433.1"/>
    </source>
</evidence>
<feature type="domain" description="Phage head-tail joining protein" evidence="1">
    <location>
        <begin position="2"/>
        <end position="104"/>
    </location>
</feature>
<dbReference type="AlphaFoldDB" id="A0A518G4A8"/>
<accession>A0A518G4A8</accession>
<dbReference type="Proteomes" id="UP000318017">
    <property type="component" value="Chromosome"/>
</dbReference>
<evidence type="ECO:0000259" key="1">
    <source>
        <dbReference type="Pfam" id="PF25138"/>
    </source>
</evidence>
<keyword evidence="3" id="KW-1185">Reference proteome</keyword>
<evidence type="ECO:0000313" key="3">
    <source>
        <dbReference type="Proteomes" id="UP000318017"/>
    </source>
</evidence>
<name>A0A518G4A8_9BACT</name>
<organism evidence="2 3">
    <name type="scientific">Aureliella helgolandensis</name>
    <dbReference type="NCBI Taxonomy" id="2527968"/>
    <lineage>
        <taxon>Bacteria</taxon>
        <taxon>Pseudomonadati</taxon>
        <taxon>Planctomycetota</taxon>
        <taxon>Planctomycetia</taxon>
        <taxon>Pirellulales</taxon>
        <taxon>Pirellulaceae</taxon>
        <taxon>Aureliella</taxon>
    </lineage>
</organism>
<dbReference type="RefSeq" id="WP_145076376.1">
    <property type="nucleotide sequence ID" value="NZ_CP036298.1"/>
</dbReference>